<dbReference type="InterPro" id="IPR020476">
    <property type="entry name" value="Nudix_hydrolase"/>
</dbReference>
<dbReference type="OrthoDB" id="447842at2759"/>
<dbReference type="PROSITE" id="PS51462">
    <property type="entry name" value="NUDIX"/>
    <property type="match status" value="1"/>
</dbReference>
<dbReference type="GO" id="GO:0009229">
    <property type="term" value="P:thiamine diphosphate biosynthetic process"/>
    <property type="evidence" value="ECO:0007669"/>
    <property type="project" value="InterPro"/>
</dbReference>
<accession>A0A0S4J3P0</accession>
<dbReference type="Gene3D" id="3.90.79.10">
    <property type="entry name" value="Nucleoside Triphosphate Pyrophosphohydrolase"/>
    <property type="match status" value="1"/>
</dbReference>
<dbReference type="Gene3D" id="2.60.120.320">
    <property type="entry name" value="Thiamin pyrophosphokinase, thiamin-binding domain"/>
    <property type="match status" value="1"/>
</dbReference>
<protein>
    <recommendedName>
        <fullName evidence="6">Nudix hydrolase domain-containing protein</fullName>
    </recommendedName>
</protein>
<keyword evidence="3" id="KW-0418">Kinase</keyword>
<dbReference type="GO" id="GO:0016787">
    <property type="term" value="F:hydrolase activity"/>
    <property type="evidence" value="ECO:0007669"/>
    <property type="project" value="UniProtKB-KW"/>
</dbReference>
<dbReference type="InterPro" id="IPR020084">
    <property type="entry name" value="NUDIX_hydrolase_CS"/>
</dbReference>
<dbReference type="SUPFAM" id="SSF55811">
    <property type="entry name" value="Nudix"/>
    <property type="match status" value="1"/>
</dbReference>
<evidence type="ECO:0000256" key="2">
    <source>
        <dbReference type="ARBA" id="ARBA00022741"/>
    </source>
</evidence>
<evidence type="ECO:0000256" key="3">
    <source>
        <dbReference type="ARBA" id="ARBA00022777"/>
    </source>
</evidence>
<dbReference type="InterPro" id="IPR036371">
    <property type="entry name" value="TPK_B1-bd_sf"/>
</dbReference>
<gene>
    <name evidence="7" type="ORF">BSAL_84115</name>
</gene>
<keyword evidence="8" id="KW-1185">Reference proteome</keyword>
<dbReference type="Pfam" id="PF00293">
    <property type="entry name" value="NUDIX"/>
    <property type="match status" value="1"/>
</dbReference>
<dbReference type="SUPFAM" id="SSF63862">
    <property type="entry name" value="Thiamin pyrophosphokinase, substrate-binding domain"/>
    <property type="match status" value="1"/>
</dbReference>
<dbReference type="GO" id="GO:0030975">
    <property type="term" value="F:thiamine binding"/>
    <property type="evidence" value="ECO:0007669"/>
    <property type="project" value="InterPro"/>
</dbReference>
<dbReference type="Gene3D" id="3.40.50.10240">
    <property type="entry name" value="Thiamin pyrophosphokinase, catalytic domain"/>
    <property type="match status" value="1"/>
</dbReference>
<proteinExistence type="predicted"/>
<dbReference type="VEuPathDB" id="TriTrypDB:BSAL_84115"/>
<dbReference type="PROSITE" id="PS00893">
    <property type="entry name" value="NUDIX_BOX"/>
    <property type="match status" value="1"/>
</dbReference>
<dbReference type="EMBL" id="CYKH01000960">
    <property type="protein sequence ID" value="CUG73042.1"/>
    <property type="molecule type" value="Genomic_DNA"/>
</dbReference>
<feature type="domain" description="Nudix hydrolase" evidence="6">
    <location>
        <begin position="426"/>
        <end position="604"/>
    </location>
</feature>
<dbReference type="SUPFAM" id="SSF63999">
    <property type="entry name" value="Thiamin pyrophosphokinase, catalytic domain"/>
    <property type="match status" value="1"/>
</dbReference>
<sequence>MLRVTSQLARAGTATHIKNAFYNGLQPPSAVIALNSPTLGDYERRLLSKIFDKFSSNINNSSESTSTSNTKRAKPLFLCADGAYSKIAKLPSLLNAVDMVVGDGDSLLWWKQQEASLQQQQQKQSSVALGGNSSPPAPVSHIVLHHAEHFGDDRHGRSSSSVSQDAVKAVVHEDNVEHFQLLEQSFLRKRALFVRVLDQNTTDFEKCLTVCERVLSSQYWAKATHQHVDDAHHADDDATSSHQKNHVVLVLGFQGGEWHHEMAALHAGAKYSAGSSAYSSPPSILDLRFHAPHTTIAFCNPNGETIFDRNVDFENKTFALIPFGDSPSSLVTTGLKWNLDHHCPRGSPKFSGATSSSDPYFGFTNASVRSSYISTSNRITDPDGRVKIQLSGTDACVVALAIHLDATQPPQVHVSGKEGAKKEATAPRLGVTMLVYRDTDNNTNNNAHQQQTSIITTEYLLVQRGKAPSKGLWGCPGGSVEWGEGSLAAAVRELKEETGLEVDGQSLSLPLGRSPVHTSDVIVPSEEQQANNLANEQEPVRPVEHHFVLMHFAAQLHQEGSLATLKAGDDAAAVAWKSKEEITAMTSEGLCVAGVLDVISAVETARNTAAAAKRSKL</sequence>
<reference evidence="8" key="1">
    <citation type="submission" date="2015-09" db="EMBL/GenBank/DDBJ databases">
        <authorList>
            <consortium name="Pathogen Informatics"/>
        </authorList>
    </citation>
    <scope>NUCLEOTIDE SEQUENCE [LARGE SCALE GENOMIC DNA]</scope>
    <source>
        <strain evidence="8">Lake Konstanz</strain>
    </source>
</reference>
<dbReference type="InterPro" id="IPR015797">
    <property type="entry name" value="NUDIX_hydrolase-like_dom_sf"/>
</dbReference>
<dbReference type="GO" id="GO:0004788">
    <property type="term" value="F:thiamine diphosphokinase activity"/>
    <property type="evidence" value="ECO:0007669"/>
    <property type="project" value="InterPro"/>
</dbReference>
<dbReference type="InterPro" id="IPR036759">
    <property type="entry name" value="TPK_catalytic_sf"/>
</dbReference>
<evidence type="ECO:0000313" key="8">
    <source>
        <dbReference type="Proteomes" id="UP000051952"/>
    </source>
</evidence>
<dbReference type="PANTHER" id="PTHR43736">
    <property type="entry name" value="ADP-RIBOSE PYROPHOSPHATASE"/>
    <property type="match status" value="1"/>
</dbReference>
<dbReference type="Proteomes" id="UP000051952">
    <property type="component" value="Unassembled WGS sequence"/>
</dbReference>
<dbReference type="AlphaFoldDB" id="A0A0S4J3P0"/>
<dbReference type="PRINTS" id="PR00502">
    <property type="entry name" value="NUDIXFAMILY"/>
</dbReference>
<dbReference type="GO" id="GO:0005524">
    <property type="term" value="F:ATP binding"/>
    <property type="evidence" value="ECO:0007669"/>
    <property type="project" value="UniProtKB-KW"/>
</dbReference>
<dbReference type="PANTHER" id="PTHR43736:SF1">
    <property type="entry name" value="DIHYDRONEOPTERIN TRIPHOSPHATE DIPHOSPHATASE"/>
    <property type="match status" value="1"/>
</dbReference>
<name>A0A0S4J3P0_BODSA</name>
<evidence type="ECO:0000256" key="4">
    <source>
        <dbReference type="ARBA" id="ARBA00022801"/>
    </source>
</evidence>
<organism evidence="7 8">
    <name type="scientific">Bodo saltans</name>
    <name type="common">Flagellated protozoan</name>
    <dbReference type="NCBI Taxonomy" id="75058"/>
    <lineage>
        <taxon>Eukaryota</taxon>
        <taxon>Discoba</taxon>
        <taxon>Euglenozoa</taxon>
        <taxon>Kinetoplastea</taxon>
        <taxon>Metakinetoplastina</taxon>
        <taxon>Eubodonida</taxon>
        <taxon>Bodonidae</taxon>
        <taxon>Bodo</taxon>
    </lineage>
</organism>
<evidence type="ECO:0000256" key="5">
    <source>
        <dbReference type="ARBA" id="ARBA00022840"/>
    </source>
</evidence>
<dbReference type="InterPro" id="IPR007373">
    <property type="entry name" value="Thiamin_PyroPKinase_B1-bd"/>
</dbReference>
<evidence type="ECO:0000256" key="1">
    <source>
        <dbReference type="ARBA" id="ARBA00022679"/>
    </source>
</evidence>
<dbReference type="InterPro" id="IPR000086">
    <property type="entry name" value="NUDIX_hydrolase_dom"/>
</dbReference>
<dbReference type="Pfam" id="PF04265">
    <property type="entry name" value="TPK_B1_binding"/>
    <property type="match status" value="1"/>
</dbReference>
<keyword evidence="5" id="KW-0067">ATP-binding</keyword>
<keyword evidence="4" id="KW-0378">Hydrolase</keyword>
<evidence type="ECO:0000259" key="6">
    <source>
        <dbReference type="PROSITE" id="PS51462"/>
    </source>
</evidence>
<keyword evidence="2" id="KW-0547">Nucleotide-binding</keyword>
<dbReference type="CDD" id="cd04673">
    <property type="entry name" value="NUDIX_ADPRase"/>
    <property type="match status" value="1"/>
</dbReference>
<keyword evidence="1" id="KW-0808">Transferase</keyword>
<dbReference type="GO" id="GO:0016301">
    <property type="term" value="F:kinase activity"/>
    <property type="evidence" value="ECO:0007669"/>
    <property type="project" value="UniProtKB-KW"/>
</dbReference>
<evidence type="ECO:0000313" key="7">
    <source>
        <dbReference type="EMBL" id="CUG73042.1"/>
    </source>
</evidence>